<evidence type="ECO:0000313" key="3">
    <source>
        <dbReference type="Proteomes" id="UP000618926"/>
    </source>
</evidence>
<evidence type="ECO:0000256" key="1">
    <source>
        <dbReference type="SAM" id="MobiDB-lite"/>
    </source>
</evidence>
<keyword evidence="3" id="KW-1185">Reference proteome</keyword>
<organism evidence="2 3">
    <name type="scientific">Geobacter anodireducens</name>
    <dbReference type="NCBI Taxonomy" id="1340425"/>
    <lineage>
        <taxon>Bacteria</taxon>
        <taxon>Pseudomonadati</taxon>
        <taxon>Thermodesulfobacteriota</taxon>
        <taxon>Desulfuromonadia</taxon>
        <taxon>Geobacterales</taxon>
        <taxon>Geobacteraceae</taxon>
        <taxon>Geobacter</taxon>
    </lineage>
</organism>
<dbReference type="Proteomes" id="UP000618926">
    <property type="component" value="Unassembled WGS sequence"/>
</dbReference>
<comment type="caution">
    <text evidence="2">The sequence shown here is derived from an EMBL/GenBank/DDBJ whole genome shotgun (WGS) entry which is preliminary data.</text>
</comment>
<gene>
    <name evidence="2" type="ORF">IIE05_12675</name>
</gene>
<evidence type="ECO:0000313" key="2">
    <source>
        <dbReference type="EMBL" id="MBE2888817.1"/>
    </source>
</evidence>
<dbReference type="RefSeq" id="WP_052269450.1">
    <property type="nucleotide sequence ID" value="NZ_JADBFD010000017.1"/>
</dbReference>
<dbReference type="EMBL" id="JADBFD010000017">
    <property type="protein sequence ID" value="MBE2888817.1"/>
    <property type="molecule type" value="Genomic_DNA"/>
</dbReference>
<sequence>MGDGKDDLESLSREIRKIIDTNRQFLDRIMDDDFEADGDEAVEPHGEEAEGEFEEL</sequence>
<protein>
    <submittedName>
        <fullName evidence="2">Uncharacterized protein</fullName>
    </submittedName>
</protein>
<proteinExistence type="predicted"/>
<reference evidence="2 3" key="1">
    <citation type="submission" date="2020-10" db="EMBL/GenBank/DDBJ databases">
        <title>Investigation of anaerobic biodegradation of phenanthrene by a sulfate-dependent Geobacter anodireducens strain PheS2.</title>
        <authorList>
            <person name="Zhang Z."/>
        </authorList>
    </citation>
    <scope>NUCLEOTIDE SEQUENCE [LARGE SCALE GENOMIC DNA]</scope>
    <source>
        <strain evidence="2 3">PheS2</strain>
    </source>
</reference>
<accession>A0ABR9NX19</accession>
<name>A0ABR9NX19_9BACT</name>
<feature type="region of interest" description="Disordered" evidence="1">
    <location>
        <begin position="34"/>
        <end position="56"/>
    </location>
</feature>